<keyword evidence="3" id="KW-1185">Reference proteome</keyword>
<proteinExistence type="predicted"/>
<name>A0A4S2MI21_9PEZI</name>
<accession>A0A4S2MI21</accession>
<evidence type="ECO:0000313" key="2">
    <source>
        <dbReference type="EMBL" id="TGZ76526.1"/>
    </source>
</evidence>
<evidence type="ECO:0000256" key="1">
    <source>
        <dbReference type="SAM" id="SignalP"/>
    </source>
</evidence>
<dbReference type="EMBL" id="ML220175">
    <property type="protein sequence ID" value="TGZ76526.1"/>
    <property type="molecule type" value="Genomic_DNA"/>
</dbReference>
<gene>
    <name evidence="2" type="ORF">EX30DRAFT_375435</name>
</gene>
<dbReference type="AlphaFoldDB" id="A0A4S2MI21"/>
<sequence>MHSRLHPLLPVLLLITFFIIAAHAHPFNPFDDIGAGIKKDWDDLKAEVREEWEETKQDVREFGEKLPDVDVDVNVNWNH</sequence>
<dbReference type="Proteomes" id="UP000298138">
    <property type="component" value="Unassembled WGS sequence"/>
</dbReference>
<dbReference type="InParanoid" id="A0A4S2MI21"/>
<organism evidence="2 3">
    <name type="scientific">Ascodesmis nigricans</name>
    <dbReference type="NCBI Taxonomy" id="341454"/>
    <lineage>
        <taxon>Eukaryota</taxon>
        <taxon>Fungi</taxon>
        <taxon>Dikarya</taxon>
        <taxon>Ascomycota</taxon>
        <taxon>Pezizomycotina</taxon>
        <taxon>Pezizomycetes</taxon>
        <taxon>Pezizales</taxon>
        <taxon>Ascodesmidaceae</taxon>
        <taxon>Ascodesmis</taxon>
    </lineage>
</organism>
<feature type="signal peptide" evidence="1">
    <location>
        <begin position="1"/>
        <end position="24"/>
    </location>
</feature>
<evidence type="ECO:0000313" key="3">
    <source>
        <dbReference type="Proteomes" id="UP000298138"/>
    </source>
</evidence>
<reference evidence="2 3" key="1">
    <citation type="submission" date="2019-04" db="EMBL/GenBank/DDBJ databases">
        <title>Comparative genomics and transcriptomics to analyze fruiting body development in filamentous ascomycetes.</title>
        <authorList>
            <consortium name="DOE Joint Genome Institute"/>
            <person name="Lutkenhaus R."/>
            <person name="Traeger S."/>
            <person name="Breuer J."/>
            <person name="Kuo A."/>
            <person name="Lipzen A."/>
            <person name="Pangilinan J."/>
            <person name="Dilworth D."/>
            <person name="Sandor L."/>
            <person name="Poggeler S."/>
            <person name="Barry K."/>
            <person name="Grigoriev I.V."/>
            <person name="Nowrousian M."/>
        </authorList>
    </citation>
    <scope>NUCLEOTIDE SEQUENCE [LARGE SCALE GENOMIC DNA]</scope>
    <source>
        <strain evidence="2 3">CBS 389.68</strain>
    </source>
</reference>
<protein>
    <submittedName>
        <fullName evidence="2">Uncharacterized protein</fullName>
    </submittedName>
</protein>
<feature type="chain" id="PRO_5020498333" evidence="1">
    <location>
        <begin position="25"/>
        <end position="79"/>
    </location>
</feature>
<keyword evidence="1" id="KW-0732">Signal</keyword>